<evidence type="ECO:0000313" key="5">
    <source>
        <dbReference type="EMBL" id="CAG8446645.1"/>
    </source>
</evidence>
<accession>A0A9N8VAX9</accession>
<gene>
    <name evidence="5" type="ORF">FMOSSE_LOCUS1220</name>
</gene>
<dbReference type="Proteomes" id="UP000789375">
    <property type="component" value="Unassembled WGS sequence"/>
</dbReference>
<feature type="domain" description="DNA replication factor Cdt1 C-terminal" evidence="4">
    <location>
        <begin position="78"/>
        <end position="166"/>
    </location>
</feature>
<dbReference type="AlphaFoldDB" id="A0A9N8VAX9"/>
<feature type="compositionally biased region" description="Polar residues" evidence="3">
    <location>
        <begin position="37"/>
        <end position="46"/>
    </location>
</feature>
<name>A0A9N8VAX9_FUNMO</name>
<keyword evidence="6" id="KW-1185">Reference proteome</keyword>
<evidence type="ECO:0000256" key="1">
    <source>
        <dbReference type="ARBA" id="ARBA00008356"/>
    </source>
</evidence>
<comment type="caution">
    <text evidence="5">The sequence shown here is derived from an EMBL/GenBank/DDBJ whole genome shotgun (WGS) entry which is preliminary data.</text>
</comment>
<evidence type="ECO:0000259" key="4">
    <source>
        <dbReference type="Pfam" id="PF16679"/>
    </source>
</evidence>
<dbReference type="Pfam" id="PF16679">
    <property type="entry name" value="CDT1_C"/>
    <property type="match status" value="1"/>
</dbReference>
<organism evidence="5 6">
    <name type="scientific">Funneliformis mosseae</name>
    <name type="common">Endomycorrhizal fungus</name>
    <name type="synonym">Glomus mosseae</name>
    <dbReference type="NCBI Taxonomy" id="27381"/>
    <lineage>
        <taxon>Eukaryota</taxon>
        <taxon>Fungi</taxon>
        <taxon>Fungi incertae sedis</taxon>
        <taxon>Mucoromycota</taxon>
        <taxon>Glomeromycotina</taxon>
        <taxon>Glomeromycetes</taxon>
        <taxon>Glomerales</taxon>
        <taxon>Glomeraceae</taxon>
        <taxon>Funneliformis</taxon>
    </lineage>
</organism>
<evidence type="ECO:0000256" key="3">
    <source>
        <dbReference type="SAM" id="MobiDB-lite"/>
    </source>
</evidence>
<sequence>MGKTKSVNKQTVSSFFASTKARTVNQKESKLLVPLAQTASSKARQSLKSESKENTTSKRASIFKPSSKSDTARRRRALIERVRAKGQKTLEETLQGLDPVKKRQKTMLSRSREIANSISLKKTVMFVREVATRIVESSDVPISDYEAIEHIELLTKIAPKWCQFSTSKIKDDLLNVDSSVPAWKVREIIEEGVKNFQ</sequence>
<dbReference type="InterPro" id="IPR032054">
    <property type="entry name" value="Cdt1_C"/>
</dbReference>
<feature type="compositionally biased region" description="Polar residues" evidence="3">
    <location>
        <begin position="1"/>
        <end position="24"/>
    </location>
</feature>
<comment type="similarity">
    <text evidence="1">Belongs to the Cdt1 family.</text>
</comment>
<feature type="region of interest" description="Disordered" evidence="3">
    <location>
        <begin position="1"/>
        <end position="74"/>
    </location>
</feature>
<dbReference type="InterPro" id="IPR038090">
    <property type="entry name" value="Cdt1_C_WH_dom_sf"/>
</dbReference>
<protein>
    <submittedName>
        <fullName evidence="5">10666_t:CDS:1</fullName>
    </submittedName>
</protein>
<dbReference type="EMBL" id="CAJVPP010000138">
    <property type="protein sequence ID" value="CAG8446645.1"/>
    <property type="molecule type" value="Genomic_DNA"/>
</dbReference>
<evidence type="ECO:0000256" key="2">
    <source>
        <dbReference type="ARBA" id="ARBA00023306"/>
    </source>
</evidence>
<reference evidence="5" key="1">
    <citation type="submission" date="2021-06" db="EMBL/GenBank/DDBJ databases">
        <authorList>
            <person name="Kallberg Y."/>
            <person name="Tangrot J."/>
            <person name="Rosling A."/>
        </authorList>
    </citation>
    <scope>NUCLEOTIDE SEQUENCE</scope>
    <source>
        <strain evidence="5">87-6 pot B 2015</strain>
    </source>
</reference>
<dbReference type="Gene3D" id="1.10.10.1420">
    <property type="entry name" value="DNA replication factor Cdt1, C-terminal WH domain"/>
    <property type="match status" value="1"/>
</dbReference>
<proteinExistence type="inferred from homology"/>
<evidence type="ECO:0000313" key="6">
    <source>
        <dbReference type="Proteomes" id="UP000789375"/>
    </source>
</evidence>
<keyword evidence="2" id="KW-0131">Cell cycle</keyword>
<feature type="compositionally biased region" description="Basic and acidic residues" evidence="3">
    <location>
        <begin position="47"/>
        <end position="56"/>
    </location>
</feature>